<gene>
    <name evidence="1" type="ORF">MENTE1834_LOCUS16585</name>
</gene>
<proteinExistence type="predicted"/>
<evidence type="ECO:0000313" key="2">
    <source>
        <dbReference type="Proteomes" id="UP001497535"/>
    </source>
</evidence>
<protein>
    <submittedName>
        <fullName evidence="1">Uncharacterized protein</fullName>
    </submittedName>
</protein>
<accession>A0ACB0YTU9</accession>
<name>A0ACB0YTU9_MELEN</name>
<dbReference type="EMBL" id="CAVMJV010000018">
    <property type="protein sequence ID" value="CAK5062754.1"/>
    <property type="molecule type" value="Genomic_DNA"/>
</dbReference>
<dbReference type="Proteomes" id="UP001497535">
    <property type="component" value="Unassembled WGS sequence"/>
</dbReference>
<organism evidence="1 2">
    <name type="scientific">Meloidogyne enterolobii</name>
    <name type="common">Root-knot nematode worm</name>
    <name type="synonym">Meloidogyne mayaguensis</name>
    <dbReference type="NCBI Taxonomy" id="390850"/>
    <lineage>
        <taxon>Eukaryota</taxon>
        <taxon>Metazoa</taxon>
        <taxon>Ecdysozoa</taxon>
        <taxon>Nematoda</taxon>
        <taxon>Chromadorea</taxon>
        <taxon>Rhabditida</taxon>
        <taxon>Tylenchina</taxon>
        <taxon>Tylenchomorpha</taxon>
        <taxon>Tylenchoidea</taxon>
        <taxon>Meloidogynidae</taxon>
        <taxon>Meloidogyninae</taxon>
        <taxon>Meloidogyne</taxon>
    </lineage>
</organism>
<keyword evidence="2" id="KW-1185">Reference proteome</keyword>
<sequence>MFQSFLHKNFLLSFIILSFLIIYVNGGNGDGSSKQRETSPKEEGKAEKEKSSSPPKSGTKRKIGWDTMFKGLGKNKGASSVFGEITNVQLKNVWRDAAKRSLVQVLKNFYCNGYLERVFNSWSDMDKTLSLIQLDV</sequence>
<reference evidence="1" key="1">
    <citation type="submission" date="2023-11" db="EMBL/GenBank/DDBJ databases">
        <authorList>
            <person name="Poullet M."/>
        </authorList>
    </citation>
    <scope>NUCLEOTIDE SEQUENCE</scope>
    <source>
        <strain evidence="1">E1834</strain>
    </source>
</reference>
<evidence type="ECO:0000313" key="1">
    <source>
        <dbReference type="EMBL" id="CAK5062754.1"/>
    </source>
</evidence>
<comment type="caution">
    <text evidence="1">The sequence shown here is derived from an EMBL/GenBank/DDBJ whole genome shotgun (WGS) entry which is preliminary data.</text>
</comment>